<proteinExistence type="predicted"/>
<dbReference type="OrthoDB" id="3365698at2759"/>
<dbReference type="Proteomes" id="UP000736335">
    <property type="component" value="Unassembled WGS sequence"/>
</dbReference>
<evidence type="ECO:0008006" key="3">
    <source>
        <dbReference type="Google" id="ProtNLM"/>
    </source>
</evidence>
<protein>
    <recommendedName>
        <fullName evidence="3">F-box domain-containing protein</fullName>
    </recommendedName>
</protein>
<reference evidence="1" key="1">
    <citation type="journal article" date="2020" name="Nat. Commun.">
        <title>Large-scale genome sequencing of mycorrhizal fungi provides insights into the early evolution of symbiotic traits.</title>
        <authorList>
            <person name="Miyauchi S."/>
            <person name="Kiss E."/>
            <person name="Kuo A."/>
            <person name="Drula E."/>
            <person name="Kohler A."/>
            <person name="Sanchez-Garcia M."/>
            <person name="Morin E."/>
            <person name="Andreopoulos B."/>
            <person name="Barry K.W."/>
            <person name="Bonito G."/>
            <person name="Buee M."/>
            <person name="Carver A."/>
            <person name="Chen C."/>
            <person name="Cichocki N."/>
            <person name="Clum A."/>
            <person name="Culley D."/>
            <person name="Crous P.W."/>
            <person name="Fauchery L."/>
            <person name="Girlanda M."/>
            <person name="Hayes R.D."/>
            <person name="Keri Z."/>
            <person name="LaButti K."/>
            <person name="Lipzen A."/>
            <person name="Lombard V."/>
            <person name="Magnuson J."/>
            <person name="Maillard F."/>
            <person name="Murat C."/>
            <person name="Nolan M."/>
            <person name="Ohm R.A."/>
            <person name="Pangilinan J."/>
            <person name="Pereira M.F."/>
            <person name="Perotto S."/>
            <person name="Peter M."/>
            <person name="Pfister S."/>
            <person name="Riley R."/>
            <person name="Sitrit Y."/>
            <person name="Stielow J.B."/>
            <person name="Szollosi G."/>
            <person name="Zifcakova L."/>
            <person name="Stursova M."/>
            <person name="Spatafora J.W."/>
            <person name="Tedersoo L."/>
            <person name="Vaario L.M."/>
            <person name="Yamada A."/>
            <person name="Yan M."/>
            <person name="Wang P."/>
            <person name="Xu J."/>
            <person name="Bruns T."/>
            <person name="Baldrian P."/>
            <person name="Vilgalys R."/>
            <person name="Dunand C."/>
            <person name="Henrissat B."/>
            <person name="Grigoriev I.V."/>
            <person name="Hibbett D."/>
            <person name="Nagy L.G."/>
            <person name="Martin F.M."/>
        </authorList>
    </citation>
    <scope>NUCLEOTIDE SEQUENCE</scope>
    <source>
        <strain evidence="1">UH-Tt-Lm1</strain>
    </source>
</reference>
<dbReference type="EMBL" id="WIUZ02000011">
    <property type="protein sequence ID" value="KAF9782944.1"/>
    <property type="molecule type" value="Genomic_DNA"/>
</dbReference>
<dbReference type="InterPro" id="IPR032675">
    <property type="entry name" value="LRR_dom_sf"/>
</dbReference>
<name>A0A9P6HAD8_9AGAM</name>
<keyword evidence="2" id="KW-1185">Reference proteome</keyword>
<gene>
    <name evidence="1" type="ORF">BJ322DRAFT_184574</name>
</gene>
<dbReference type="SUPFAM" id="SSF52047">
    <property type="entry name" value="RNI-like"/>
    <property type="match status" value="1"/>
</dbReference>
<accession>A0A9P6HAD8</accession>
<dbReference type="Gene3D" id="3.80.10.10">
    <property type="entry name" value="Ribonuclease Inhibitor"/>
    <property type="match status" value="1"/>
</dbReference>
<sequence>MKISCGWLPATAEGSITTRAWLSPTSSTADSSAFHHLNSTQSLYHDHDNNFLHPQTHQRVLALTMGPETNISSILSLEKQIEEGAGDVIELKRTRNLLLNISRVPPEILGDIFCWNAIPIGDFGGIQNGSYNFLLVCHHWFEVASKTPELWGFWGNTIYQWSRRCQMSGVNTPIDLALTYETDQIDGTPFDESIQSALQDCVASNSIRSVHLQGRRTLHRSIISSLTPNDKEVRYSNIESVILMSLVLDPSDFFAHYHFPKLQRLHLSATVNDLTWDHLASHTTALTSLTLTSGIYSSTPSTSQMLSILASNPQLRALHLVGSMIPHDDGDGSKSLVPLHRLKNIRMVGDFRLIFQLLHRLDYPSAIEVITLNLTNCTPEGVSTTFGPYLRDCLLRDGRFRNQLGIYIELYLGYAYINAVATRYTDSPTLSPMGGSPSLAFTFTLSDDLTPEALNKLFTDFVGHIPGEHVVSFKAYGHSNAMKEALAAMPNIQRLHLVGVSLANGFLQPDPRGPHANTKLLPSLRYLHLEDMEEDSWSPLIPYLAHQTSGGQAVSLRITGESVDICPSMVGKLKDLVEELVLESTLRS</sequence>
<dbReference type="AlphaFoldDB" id="A0A9P6HAD8"/>
<evidence type="ECO:0000313" key="1">
    <source>
        <dbReference type="EMBL" id="KAF9782944.1"/>
    </source>
</evidence>
<reference evidence="1" key="2">
    <citation type="submission" date="2020-11" db="EMBL/GenBank/DDBJ databases">
        <authorList>
            <consortium name="DOE Joint Genome Institute"/>
            <person name="Kuo A."/>
            <person name="Miyauchi S."/>
            <person name="Kiss E."/>
            <person name="Drula E."/>
            <person name="Kohler A."/>
            <person name="Sanchez-Garcia M."/>
            <person name="Andreopoulos B."/>
            <person name="Barry K.W."/>
            <person name="Bonito G."/>
            <person name="Buee M."/>
            <person name="Carver A."/>
            <person name="Chen C."/>
            <person name="Cichocki N."/>
            <person name="Clum A."/>
            <person name="Culley D."/>
            <person name="Crous P.W."/>
            <person name="Fauchery L."/>
            <person name="Girlanda M."/>
            <person name="Hayes R."/>
            <person name="Keri Z."/>
            <person name="Labutti K."/>
            <person name="Lipzen A."/>
            <person name="Lombard V."/>
            <person name="Magnuson J."/>
            <person name="Maillard F."/>
            <person name="Morin E."/>
            <person name="Murat C."/>
            <person name="Nolan M."/>
            <person name="Ohm R."/>
            <person name="Pangilinan J."/>
            <person name="Pereira M."/>
            <person name="Perotto S."/>
            <person name="Peter M."/>
            <person name="Riley R."/>
            <person name="Sitrit Y."/>
            <person name="Stielow B."/>
            <person name="Szollosi G."/>
            <person name="Zifcakova L."/>
            <person name="Stursova M."/>
            <person name="Spatafora J.W."/>
            <person name="Tedersoo L."/>
            <person name="Vaario L.-M."/>
            <person name="Yamada A."/>
            <person name="Yan M."/>
            <person name="Wang P."/>
            <person name="Xu J."/>
            <person name="Bruns T."/>
            <person name="Baldrian P."/>
            <person name="Vilgalys R."/>
            <person name="Henrissat B."/>
            <person name="Grigoriev I.V."/>
            <person name="Hibbett D."/>
            <person name="Nagy L.G."/>
            <person name="Martin F.M."/>
        </authorList>
    </citation>
    <scope>NUCLEOTIDE SEQUENCE</scope>
    <source>
        <strain evidence="1">UH-Tt-Lm1</strain>
    </source>
</reference>
<organism evidence="1 2">
    <name type="scientific">Thelephora terrestris</name>
    <dbReference type="NCBI Taxonomy" id="56493"/>
    <lineage>
        <taxon>Eukaryota</taxon>
        <taxon>Fungi</taxon>
        <taxon>Dikarya</taxon>
        <taxon>Basidiomycota</taxon>
        <taxon>Agaricomycotina</taxon>
        <taxon>Agaricomycetes</taxon>
        <taxon>Thelephorales</taxon>
        <taxon>Thelephoraceae</taxon>
        <taxon>Thelephora</taxon>
    </lineage>
</organism>
<evidence type="ECO:0000313" key="2">
    <source>
        <dbReference type="Proteomes" id="UP000736335"/>
    </source>
</evidence>
<comment type="caution">
    <text evidence="1">The sequence shown here is derived from an EMBL/GenBank/DDBJ whole genome shotgun (WGS) entry which is preliminary data.</text>
</comment>